<evidence type="ECO:0000313" key="1">
    <source>
        <dbReference type="EMBL" id="MBB3063256.1"/>
    </source>
</evidence>
<dbReference type="RefSeq" id="WP_183463327.1">
    <property type="nucleotide sequence ID" value="NZ_JACHWZ010000027.1"/>
</dbReference>
<gene>
    <name evidence="1" type="ORF">FHS09_004114</name>
</gene>
<dbReference type="AlphaFoldDB" id="A0A7W4WFH7"/>
<proteinExistence type="predicted"/>
<dbReference type="Proteomes" id="UP000535937">
    <property type="component" value="Unassembled WGS sequence"/>
</dbReference>
<comment type="caution">
    <text evidence="1">The sequence shown here is derived from an EMBL/GenBank/DDBJ whole genome shotgun (WGS) entry which is preliminary data.</text>
</comment>
<evidence type="ECO:0000313" key="2">
    <source>
        <dbReference type="Proteomes" id="UP000535937"/>
    </source>
</evidence>
<dbReference type="EMBL" id="JACHWZ010000027">
    <property type="protein sequence ID" value="MBB3063256.1"/>
    <property type="molecule type" value="Genomic_DNA"/>
</dbReference>
<keyword evidence="2" id="KW-1185">Reference proteome</keyword>
<organism evidence="1 2">
    <name type="scientific">Microbulbifer rhizosphaerae</name>
    <dbReference type="NCBI Taxonomy" id="1562603"/>
    <lineage>
        <taxon>Bacteria</taxon>
        <taxon>Pseudomonadati</taxon>
        <taxon>Pseudomonadota</taxon>
        <taxon>Gammaproteobacteria</taxon>
        <taxon>Cellvibrionales</taxon>
        <taxon>Microbulbiferaceae</taxon>
        <taxon>Microbulbifer</taxon>
    </lineage>
</organism>
<reference evidence="1 2" key="1">
    <citation type="submission" date="2020-08" db="EMBL/GenBank/DDBJ databases">
        <title>Genomic Encyclopedia of Type Strains, Phase III (KMG-III): the genomes of soil and plant-associated and newly described type strains.</title>
        <authorList>
            <person name="Whitman W."/>
        </authorList>
    </citation>
    <scope>NUCLEOTIDE SEQUENCE [LARGE SCALE GENOMIC DNA]</scope>
    <source>
        <strain evidence="1 2">CECT 8799</strain>
    </source>
</reference>
<sequence>MITLPKAGAIQESSTTLTSRGFAGILCEISPRDIGLGQSGLGGHYINVICVLMNFCSKQVNNEQNMYVVSGSNFKRMWNCKISAIGKQ</sequence>
<name>A0A7W4WFH7_9GAMM</name>
<protein>
    <submittedName>
        <fullName evidence="1">Uncharacterized protein</fullName>
    </submittedName>
</protein>
<accession>A0A7W4WFH7</accession>